<gene>
    <name evidence="3" type="ORF">TBIB3V08_LOCUS5138</name>
</gene>
<sequence length="513" mass="59086">MDIDDASIGHGKRRTTDQYEEASEAMTELGKLASANPKLCATDGGQIISLAYMNLEAFPCNLVDKYASSMHTLDLTDNKFRNVDFLSEFVNLNSLILDHNSIDSDTVFPALPNLELLWLNNNQVSHLFYFINNLQKSCPNLHYLSLMGNTAVLSQLNDGTFYDQLQYRLFVISWFDHLVHLDDQTVTNDQRLEAERLFKRPLGSLPPYLRNIRKGFSLFTSKYDSWFRCGSHNTVSKLARELNIQQSTVSRMWKNRDKIISAFQNDQLKCKRLRSLKNGDDSLSGWLNKKPLALQPKPEPGTAQSPNETRSQAAVRQPMGRGIFRSFKTQYRRLLLLKLIDCMDRHVLPLITVMDAIQMLFKAWLRVPVEMIKSCFQQTGLTKSTVESSFFEEYEDDIPLSLWLRNCKFSQFDNCKDTIDWYVEVDSELQTSEEVEERDLDDQEDEDAECDLEVKKDSGEFSDNQEVSFTEALRALRKVSKFFEQQTVAPDVLENVLSVENTLEKMILNSESE</sequence>
<organism evidence="3">
    <name type="scientific">Timema bartmani</name>
    <dbReference type="NCBI Taxonomy" id="61472"/>
    <lineage>
        <taxon>Eukaryota</taxon>
        <taxon>Metazoa</taxon>
        <taxon>Ecdysozoa</taxon>
        <taxon>Arthropoda</taxon>
        <taxon>Hexapoda</taxon>
        <taxon>Insecta</taxon>
        <taxon>Pterygota</taxon>
        <taxon>Neoptera</taxon>
        <taxon>Polyneoptera</taxon>
        <taxon>Phasmatodea</taxon>
        <taxon>Timematodea</taxon>
        <taxon>Timematoidea</taxon>
        <taxon>Timematidae</taxon>
        <taxon>Timema</taxon>
    </lineage>
</organism>
<dbReference type="InterPro" id="IPR004875">
    <property type="entry name" value="DDE_SF_endonuclease_dom"/>
</dbReference>
<dbReference type="Pfam" id="PF03184">
    <property type="entry name" value="DDE_1"/>
    <property type="match status" value="1"/>
</dbReference>
<dbReference type="AlphaFoldDB" id="A0A7R9I119"/>
<evidence type="ECO:0000256" key="1">
    <source>
        <dbReference type="SAM" id="MobiDB-lite"/>
    </source>
</evidence>
<accession>A0A7R9I119</accession>
<dbReference type="GO" id="GO:0003676">
    <property type="term" value="F:nucleic acid binding"/>
    <property type="evidence" value="ECO:0007669"/>
    <property type="project" value="InterPro"/>
</dbReference>
<feature type="region of interest" description="Disordered" evidence="1">
    <location>
        <begin position="1"/>
        <end position="20"/>
    </location>
</feature>
<dbReference type="Pfam" id="PF14580">
    <property type="entry name" value="LRR_9"/>
    <property type="match status" value="1"/>
</dbReference>
<dbReference type="PANTHER" id="PTHR46282:SF1">
    <property type="entry name" value="LEUCINE-RICH REPEAT-CONTAINING PROTEIN 72-LIKE"/>
    <property type="match status" value="1"/>
</dbReference>
<dbReference type="SUPFAM" id="SSF52058">
    <property type="entry name" value="L domain-like"/>
    <property type="match status" value="1"/>
</dbReference>
<dbReference type="InterPro" id="IPR032675">
    <property type="entry name" value="LRR_dom_sf"/>
</dbReference>
<reference evidence="3" key="1">
    <citation type="submission" date="2020-11" db="EMBL/GenBank/DDBJ databases">
        <authorList>
            <person name="Tran Van P."/>
        </authorList>
    </citation>
    <scope>NUCLEOTIDE SEQUENCE</scope>
</reference>
<evidence type="ECO:0000259" key="2">
    <source>
        <dbReference type="Pfam" id="PF03184"/>
    </source>
</evidence>
<dbReference type="Gene3D" id="1.10.10.60">
    <property type="entry name" value="Homeodomain-like"/>
    <property type="match status" value="1"/>
</dbReference>
<name>A0A7R9I119_9NEOP</name>
<feature type="region of interest" description="Disordered" evidence="1">
    <location>
        <begin position="294"/>
        <end position="315"/>
    </location>
</feature>
<dbReference type="Gene3D" id="3.80.10.10">
    <property type="entry name" value="Ribonuclease Inhibitor"/>
    <property type="match status" value="1"/>
</dbReference>
<feature type="domain" description="DDE-1" evidence="2">
    <location>
        <begin position="313"/>
        <end position="376"/>
    </location>
</feature>
<protein>
    <recommendedName>
        <fullName evidence="2">DDE-1 domain-containing protein</fullName>
    </recommendedName>
</protein>
<dbReference type="EMBL" id="OD565827">
    <property type="protein sequence ID" value="CAD7442711.1"/>
    <property type="molecule type" value="Genomic_DNA"/>
</dbReference>
<proteinExistence type="predicted"/>
<evidence type="ECO:0000313" key="3">
    <source>
        <dbReference type="EMBL" id="CAD7442711.1"/>
    </source>
</evidence>
<dbReference type="InterPro" id="IPR043313">
    <property type="entry name" value="LRMDA"/>
</dbReference>
<feature type="compositionally biased region" description="Polar residues" evidence="1">
    <location>
        <begin position="302"/>
        <end position="314"/>
    </location>
</feature>
<dbReference type="PANTHER" id="PTHR46282">
    <property type="entry name" value="LEUCINE-RICH MELANOCYTE DIFFERENTIATION-ASSOCIATED PROTEIN"/>
    <property type="match status" value="1"/>
</dbReference>